<keyword evidence="7" id="KW-0643">Prostaglandin biosynthesis</keyword>
<keyword evidence="5" id="KW-0644">Prostaglandin metabolism</keyword>
<keyword evidence="11" id="KW-0443">Lipid metabolism</keyword>
<keyword evidence="9" id="KW-0521">NADP</keyword>
<evidence type="ECO:0000256" key="10">
    <source>
        <dbReference type="ARBA" id="ARBA00023002"/>
    </source>
</evidence>
<comment type="caution">
    <text evidence="20">The sequence shown here is derived from an EMBL/GenBank/DDBJ whole genome shotgun (WGS) entry which is preliminary data.</text>
</comment>
<dbReference type="InterPro" id="IPR018170">
    <property type="entry name" value="Aldo/ket_reductase_CS"/>
</dbReference>
<dbReference type="PANTHER" id="PTHR43827:SF3">
    <property type="entry name" value="NADP-DEPENDENT OXIDOREDUCTASE DOMAIN-CONTAINING PROTEIN"/>
    <property type="match status" value="1"/>
</dbReference>
<dbReference type="PIRSF" id="PIRSF000097">
    <property type="entry name" value="AKR"/>
    <property type="match status" value="1"/>
</dbReference>
<dbReference type="InterPro" id="IPR023210">
    <property type="entry name" value="NADP_OxRdtase_dom"/>
</dbReference>
<evidence type="ECO:0000256" key="2">
    <source>
        <dbReference type="ARBA" id="ARBA00004702"/>
    </source>
</evidence>
<dbReference type="SUPFAM" id="SSF51430">
    <property type="entry name" value="NAD(P)-linked oxidoreductase"/>
    <property type="match status" value="1"/>
</dbReference>
<evidence type="ECO:0000256" key="3">
    <source>
        <dbReference type="ARBA" id="ARBA00007905"/>
    </source>
</evidence>
<dbReference type="PROSITE" id="PS00062">
    <property type="entry name" value="ALDOKETO_REDUCTASE_2"/>
    <property type="match status" value="1"/>
</dbReference>
<dbReference type="Pfam" id="PF00248">
    <property type="entry name" value="Aldo_ket_red"/>
    <property type="match status" value="1"/>
</dbReference>
<evidence type="ECO:0000256" key="11">
    <source>
        <dbReference type="ARBA" id="ARBA00023098"/>
    </source>
</evidence>
<dbReference type="OMA" id="PRIHLGV"/>
<comment type="similarity">
    <text evidence="3">Belongs to the aldo/keto reductase family.</text>
</comment>
<dbReference type="PROSITE" id="PS00798">
    <property type="entry name" value="ALDOKETO_REDUCTASE_1"/>
    <property type="match status" value="1"/>
</dbReference>
<feature type="active site" description="Proton donor" evidence="16">
    <location>
        <position position="56"/>
    </location>
</feature>
<dbReference type="InterPro" id="IPR020471">
    <property type="entry name" value="AKR"/>
</dbReference>
<evidence type="ECO:0000256" key="18">
    <source>
        <dbReference type="PIRSR" id="PIRSR000097-3"/>
    </source>
</evidence>
<accession>A0A0N1PCR7</accession>
<evidence type="ECO:0000313" key="20">
    <source>
        <dbReference type="EMBL" id="KPI87704.1"/>
    </source>
</evidence>
<protein>
    <recommendedName>
        <fullName evidence="14">9,11-endoperoxide prostaglandin H2 reductase</fullName>
    </recommendedName>
    <alternativeName>
        <fullName evidence="15">Prostaglandin F2-alpha synthase</fullName>
    </alternativeName>
</protein>
<evidence type="ECO:0000256" key="16">
    <source>
        <dbReference type="PIRSR" id="PIRSR000097-1"/>
    </source>
</evidence>
<dbReference type="PROSITE" id="PS00063">
    <property type="entry name" value="ALDOKETO_REDUCTASE_3"/>
    <property type="match status" value="1"/>
</dbReference>
<organism evidence="20 21">
    <name type="scientific">Leptomonas seymouri</name>
    <dbReference type="NCBI Taxonomy" id="5684"/>
    <lineage>
        <taxon>Eukaryota</taxon>
        <taxon>Discoba</taxon>
        <taxon>Euglenozoa</taxon>
        <taxon>Kinetoplastea</taxon>
        <taxon>Metakinetoplastina</taxon>
        <taxon>Trypanosomatida</taxon>
        <taxon>Trypanosomatidae</taxon>
        <taxon>Leishmaniinae</taxon>
        <taxon>Leptomonas</taxon>
    </lineage>
</organism>
<dbReference type="FunFam" id="3.20.20.100:FF:000015">
    <property type="entry name" value="Oxidoreductase, aldo/keto reductase family"/>
    <property type="match status" value="1"/>
</dbReference>
<comment type="pathway">
    <text evidence="2">Lipid metabolism; prostaglandin biosynthesis.</text>
</comment>
<evidence type="ECO:0000256" key="5">
    <source>
        <dbReference type="ARBA" id="ARBA00022501"/>
    </source>
</evidence>
<evidence type="ECO:0000256" key="7">
    <source>
        <dbReference type="ARBA" id="ARBA00022585"/>
    </source>
</evidence>
<feature type="binding site" evidence="17">
    <location>
        <position position="114"/>
    </location>
    <ligand>
        <name>substrate</name>
    </ligand>
</feature>
<dbReference type="GO" id="GO:0006633">
    <property type="term" value="P:fatty acid biosynthetic process"/>
    <property type="evidence" value="ECO:0007669"/>
    <property type="project" value="UniProtKB-KW"/>
</dbReference>
<evidence type="ECO:0000256" key="13">
    <source>
        <dbReference type="ARBA" id="ARBA00050342"/>
    </source>
</evidence>
<dbReference type="GO" id="GO:0005737">
    <property type="term" value="C:cytoplasm"/>
    <property type="evidence" value="ECO:0007669"/>
    <property type="project" value="UniProtKB-SubCell"/>
</dbReference>
<gene>
    <name evidence="20" type="ORF">ABL78_3242</name>
</gene>
<evidence type="ECO:0000259" key="19">
    <source>
        <dbReference type="Pfam" id="PF00248"/>
    </source>
</evidence>
<comment type="subcellular location">
    <subcellularLocation>
        <location evidence="1">Cytoplasm</location>
    </subcellularLocation>
</comment>
<evidence type="ECO:0000256" key="9">
    <source>
        <dbReference type="ARBA" id="ARBA00022857"/>
    </source>
</evidence>
<evidence type="ECO:0000256" key="4">
    <source>
        <dbReference type="ARBA" id="ARBA00011245"/>
    </source>
</evidence>
<keyword evidence="21" id="KW-1185">Reference proteome</keyword>
<comment type="subunit">
    <text evidence="4">Monomer.</text>
</comment>
<comment type="catalytic activity">
    <reaction evidence="13">
        <text>prostaglandin F2alpha + NADP(+) = prostaglandin H2 + NADPH + H(+)</text>
        <dbReference type="Rhea" id="RHEA:45312"/>
        <dbReference type="ChEBI" id="CHEBI:15378"/>
        <dbReference type="ChEBI" id="CHEBI:57404"/>
        <dbReference type="ChEBI" id="CHEBI:57405"/>
        <dbReference type="ChEBI" id="CHEBI:57783"/>
        <dbReference type="ChEBI" id="CHEBI:58349"/>
    </reaction>
</comment>
<reference evidence="20 21" key="1">
    <citation type="journal article" date="2015" name="PLoS Pathog.">
        <title>Leptomonas seymouri: Adaptations to the Dixenous Life Cycle Analyzed by Genome Sequencing, Transcriptome Profiling and Co-infection with Leishmania donovani.</title>
        <authorList>
            <person name="Kraeva N."/>
            <person name="Butenko A."/>
            <person name="Hlavacova J."/>
            <person name="Kostygov A."/>
            <person name="Myskova J."/>
            <person name="Grybchuk D."/>
            <person name="Lestinova T."/>
            <person name="Votypka J."/>
            <person name="Volf P."/>
            <person name="Opperdoes F."/>
            <person name="Flegontov P."/>
            <person name="Lukes J."/>
            <person name="Yurchenko V."/>
        </authorList>
    </citation>
    <scope>NUCLEOTIDE SEQUENCE [LARGE SCALE GENOMIC DNA]</scope>
    <source>
        <strain evidence="20 21">ATCC 30220</strain>
    </source>
</reference>
<evidence type="ECO:0000256" key="8">
    <source>
        <dbReference type="ARBA" id="ARBA00022832"/>
    </source>
</evidence>
<dbReference type="Gene3D" id="3.20.20.100">
    <property type="entry name" value="NADP-dependent oxidoreductase domain"/>
    <property type="match status" value="1"/>
</dbReference>
<keyword evidence="12" id="KW-0275">Fatty acid biosynthesis</keyword>
<keyword evidence="6" id="KW-0444">Lipid biosynthesis</keyword>
<dbReference type="InterPro" id="IPR036812">
    <property type="entry name" value="NAD(P)_OxRdtase_dom_sf"/>
</dbReference>
<dbReference type="EMBL" id="LJSK01000077">
    <property type="protein sequence ID" value="KPI87704.1"/>
    <property type="molecule type" value="Genomic_DNA"/>
</dbReference>
<dbReference type="PRINTS" id="PR00069">
    <property type="entry name" value="ALDKETRDTASE"/>
</dbReference>
<proteinExistence type="inferred from homology"/>
<feature type="domain" description="NADP-dependent oxidoreductase" evidence="19">
    <location>
        <begin position="25"/>
        <end position="266"/>
    </location>
</feature>
<dbReference type="CDD" id="cd19071">
    <property type="entry name" value="AKR_AKR1-5-like"/>
    <property type="match status" value="1"/>
</dbReference>
<dbReference type="Proteomes" id="UP000038009">
    <property type="component" value="Unassembled WGS sequence"/>
</dbReference>
<dbReference type="AlphaFoldDB" id="A0A0N1PCR7"/>
<keyword evidence="8" id="KW-0276">Fatty acid metabolism</keyword>
<dbReference type="OrthoDB" id="416253at2759"/>
<evidence type="ECO:0000256" key="12">
    <source>
        <dbReference type="ARBA" id="ARBA00023160"/>
    </source>
</evidence>
<dbReference type="PANTHER" id="PTHR43827">
    <property type="entry name" value="2,5-DIKETO-D-GLUCONIC ACID REDUCTASE"/>
    <property type="match status" value="1"/>
</dbReference>
<evidence type="ECO:0000256" key="1">
    <source>
        <dbReference type="ARBA" id="ARBA00004496"/>
    </source>
</evidence>
<evidence type="ECO:0000256" key="6">
    <source>
        <dbReference type="ARBA" id="ARBA00022516"/>
    </source>
</evidence>
<name>A0A0N1PCR7_LEPSE</name>
<evidence type="ECO:0000256" key="14">
    <source>
        <dbReference type="ARBA" id="ARBA00067802"/>
    </source>
</evidence>
<evidence type="ECO:0000256" key="15">
    <source>
        <dbReference type="ARBA" id="ARBA00079905"/>
    </source>
</evidence>
<dbReference type="VEuPathDB" id="TriTrypDB:Lsey_0077_0310"/>
<evidence type="ECO:0000256" key="17">
    <source>
        <dbReference type="PIRSR" id="PIRSR000097-2"/>
    </source>
</evidence>
<feature type="site" description="Lowers pKa of active site Tyr" evidence="18">
    <location>
        <position position="81"/>
    </location>
</feature>
<sequence>MMASSAENSYVLLYNQHRMPQQGLGVWKAAKGDETYNNVRCALEVGYRLIDTASLYGNEADVGRAVRDSGIPREEVFVTTKVWNADHGYQKTIDAMESSLAALGLDYVDLYLIHWPGPQESFVETWRAMEFLYERGKARAIGLSNFDEDQTQVLLDHCKVRPMVNQVEVHPLGQRKMLRSLCAKAGIVVMASRPLCRGEALKLPALQEIASKHHHTVAQVLLRWNMQSGMVAIPKSNHADRIRENFQIHDFMLDDDDMKKIDGLNEEKLFGNDSKTFFPLEYSP</sequence>
<keyword evidence="10" id="KW-0560">Oxidoreductase</keyword>
<evidence type="ECO:0000313" key="21">
    <source>
        <dbReference type="Proteomes" id="UP000038009"/>
    </source>
</evidence>
<dbReference type="GO" id="GO:0016616">
    <property type="term" value="F:oxidoreductase activity, acting on the CH-OH group of donors, NAD or NADP as acceptor"/>
    <property type="evidence" value="ECO:0007669"/>
    <property type="project" value="UniProtKB-ARBA"/>
</dbReference>